<feature type="region of interest" description="Disordered" evidence="2">
    <location>
        <begin position="20"/>
        <end position="121"/>
    </location>
</feature>
<feature type="coiled-coil region" evidence="1">
    <location>
        <begin position="911"/>
        <end position="959"/>
    </location>
</feature>
<evidence type="ECO:0000313" key="4">
    <source>
        <dbReference type="EMBL" id="GMM44693.1"/>
    </source>
</evidence>
<dbReference type="EMBL" id="BTGB01000001">
    <property type="protein sequence ID" value="GMM44693.1"/>
    <property type="molecule type" value="Genomic_DNA"/>
</dbReference>
<feature type="compositionally biased region" description="Basic and acidic residues" evidence="2">
    <location>
        <begin position="100"/>
        <end position="113"/>
    </location>
</feature>
<dbReference type="SMART" id="SM00755">
    <property type="entry name" value="Grip"/>
    <property type="match status" value="1"/>
</dbReference>
<accession>A0AAV5R0F6</accession>
<feature type="compositionally biased region" description="Basic and acidic residues" evidence="2">
    <location>
        <begin position="417"/>
        <end position="449"/>
    </location>
</feature>
<feature type="domain" description="GRIP" evidence="3">
    <location>
        <begin position="1021"/>
        <end position="1069"/>
    </location>
</feature>
<reference evidence="4 5" key="1">
    <citation type="journal article" date="2023" name="Elife">
        <title>Identification of key yeast species and microbe-microbe interactions impacting larval growth of Drosophila in the wild.</title>
        <authorList>
            <person name="Mure A."/>
            <person name="Sugiura Y."/>
            <person name="Maeda R."/>
            <person name="Honda K."/>
            <person name="Sakurai N."/>
            <person name="Takahashi Y."/>
            <person name="Watada M."/>
            <person name="Katoh T."/>
            <person name="Gotoh A."/>
            <person name="Gotoh Y."/>
            <person name="Taniguchi I."/>
            <person name="Nakamura K."/>
            <person name="Hayashi T."/>
            <person name="Katayama T."/>
            <person name="Uemura T."/>
            <person name="Hattori Y."/>
        </authorList>
    </citation>
    <scope>NUCLEOTIDE SEQUENCE [LARGE SCALE GENOMIC DNA]</scope>
    <source>
        <strain evidence="4 5">PK-24</strain>
    </source>
</reference>
<feature type="compositionally biased region" description="Basic and acidic residues" evidence="2">
    <location>
        <begin position="354"/>
        <end position="392"/>
    </location>
</feature>
<dbReference type="InterPro" id="IPR000237">
    <property type="entry name" value="GRIP_dom"/>
</dbReference>
<comment type="caution">
    <text evidence="4">The sequence shown here is derived from an EMBL/GenBank/DDBJ whole genome shotgun (WGS) entry which is preliminary data.</text>
</comment>
<dbReference type="Proteomes" id="UP001378960">
    <property type="component" value="Unassembled WGS sequence"/>
</dbReference>
<feature type="compositionally biased region" description="Basic residues" evidence="2">
    <location>
        <begin position="403"/>
        <end position="413"/>
    </location>
</feature>
<dbReference type="Gene3D" id="1.20.5.1160">
    <property type="entry name" value="Vasodilator-stimulated phosphoprotein"/>
    <property type="match status" value="1"/>
</dbReference>
<proteinExistence type="predicted"/>
<feature type="region of interest" description="Disordered" evidence="2">
    <location>
        <begin position="323"/>
        <end position="449"/>
    </location>
</feature>
<feature type="compositionally biased region" description="Polar residues" evidence="2">
    <location>
        <begin position="393"/>
        <end position="402"/>
    </location>
</feature>
<evidence type="ECO:0000256" key="2">
    <source>
        <dbReference type="SAM" id="MobiDB-lite"/>
    </source>
</evidence>
<organism evidence="4 5">
    <name type="scientific">Pichia kluyveri</name>
    <name type="common">Yeast</name>
    <dbReference type="NCBI Taxonomy" id="36015"/>
    <lineage>
        <taxon>Eukaryota</taxon>
        <taxon>Fungi</taxon>
        <taxon>Dikarya</taxon>
        <taxon>Ascomycota</taxon>
        <taxon>Saccharomycotina</taxon>
        <taxon>Pichiomycetes</taxon>
        <taxon>Pichiales</taxon>
        <taxon>Pichiaceae</taxon>
        <taxon>Pichia</taxon>
    </lineage>
</organism>
<gene>
    <name evidence="4" type="ORF">DAPK24_012680</name>
</gene>
<dbReference type="Pfam" id="PF01465">
    <property type="entry name" value="GRIP"/>
    <property type="match status" value="1"/>
</dbReference>
<feature type="region of interest" description="Disordered" evidence="2">
    <location>
        <begin position="965"/>
        <end position="995"/>
    </location>
</feature>
<feature type="coiled-coil region" evidence="1">
    <location>
        <begin position="722"/>
        <end position="883"/>
    </location>
</feature>
<evidence type="ECO:0000256" key="1">
    <source>
        <dbReference type="SAM" id="Coils"/>
    </source>
</evidence>
<feature type="compositionally biased region" description="Polar residues" evidence="2">
    <location>
        <begin position="971"/>
        <end position="986"/>
    </location>
</feature>
<name>A0AAV5R0F6_PICKL</name>
<keyword evidence="1" id="KW-0175">Coiled coil</keyword>
<sequence>MFSKISQIGKTFADEINRINDEVNNPSNGQQSQLVDPASAKKVLDTKTPDVSELETPENMKKDVVTENVSTTASDDNTSNQSDVSSKLDDSKLKNNNNEGENKLKPNTDDKQQSEQVVPGTQIKFSSLPPEIRSRLVKYVKYENKYPSLYNAYKTEKKKSSLIKAFENMLQEQTPCSSIGELDGVRDYLRSLTSKSDMLTSELANITKEKKSAEEKAATLDKKVKELQQALTTGRAEDSNEIKNLKEQLRSLNEEKSKLQEIQSQYESSKLENKALLDKIEQLENEKVESKVDSKMEEENTTLKFENEQLKKQLDELLEEKNSINEKLESLTVSSKSNASSSEKKNQELNSKVADLEKSLESSKKLNDLFKEKLEKMWQEKEEKEKTSEKEQPSNNSTNLSKSAKKRKNKKQNQKQNKPDSDEPVNKKTTEIIPVEEKLVTPKSSDSKNEIELIEIKHQLSELESKYSEEEKKVGELTKTLTAKSNEIEDLKDMLRDVGDSLVESQKVNKDTTDLSKELTKVKNELESKKTELEMLRLQNSTALSDYEKTKLSLTKRIDEYSAQLNDLQTKYDRLVSTNSIMNRKYEESTIKINDFEKLLNRYKTSEQKYQSQIKSLSEEKNKLSSDLQSLQKSSTDNISKAKEYENIKNQLSRKQTSLVEAENRIKFLEEEKNKINDLMIELKVQNKELISKEKSFLETKKNLTDANLKLKSELTDSSLRINKLSLDNTRLSKDLEEYKDKYNEVKHVKTSSNDQVELFKKRVEELSMRNKEYENKIDIIQEELTQSRNMLQERIREMSTMRKLLVDNEETQNNDRKELKLKIDKLLEDKEISDNEYMMTIKNKQRELDELKRKVNDLANALEQSETMNKKLKEQVIKLDSNANSNDNAGHTLERQLSDNQISEYNSKMIESLRESLKRTENRVKEFEEVNEKLRISNQESSDKLIRLNKKYKLLSQQYKRKFSEGGSAGSNTPSRNGSFLFNTSGGSGRHDSISVAPDEVETLLHPDVVNNVTNNSKEEEDLKEKSIYIKNVLLGYLEHKEQRQMLLPVIKMLLYMTDEDGKKLDSLLSNK</sequence>
<dbReference type="PROSITE" id="PS50913">
    <property type="entry name" value="GRIP"/>
    <property type="match status" value="1"/>
</dbReference>
<evidence type="ECO:0000259" key="3">
    <source>
        <dbReference type="PROSITE" id="PS50913"/>
    </source>
</evidence>
<feature type="compositionally biased region" description="Low complexity" evidence="2">
    <location>
        <begin position="330"/>
        <end position="341"/>
    </location>
</feature>
<feature type="compositionally biased region" description="Polar residues" evidence="2">
    <location>
        <begin position="67"/>
        <end position="81"/>
    </location>
</feature>
<feature type="compositionally biased region" description="Polar residues" evidence="2">
    <location>
        <begin position="22"/>
        <end position="34"/>
    </location>
</feature>
<evidence type="ECO:0000313" key="5">
    <source>
        <dbReference type="Proteomes" id="UP001378960"/>
    </source>
</evidence>
<feature type="coiled-coil region" evidence="1">
    <location>
        <begin position="453"/>
        <end position="689"/>
    </location>
</feature>
<dbReference type="SUPFAM" id="SSF57997">
    <property type="entry name" value="Tropomyosin"/>
    <property type="match status" value="1"/>
</dbReference>
<keyword evidence="5" id="KW-1185">Reference proteome</keyword>
<protein>
    <submittedName>
        <fullName evidence="4">Imh1 protein</fullName>
    </submittedName>
</protein>
<dbReference type="AlphaFoldDB" id="A0AAV5R0F6"/>